<keyword evidence="2" id="KW-0472">Membrane</keyword>
<evidence type="ECO:0000313" key="3">
    <source>
        <dbReference type="EMBL" id="MBB4104140.1"/>
    </source>
</evidence>
<evidence type="ECO:0000256" key="2">
    <source>
        <dbReference type="SAM" id="Phobius"/>
    </source>
</evidence>
<feature type="compositionally biased region" description="Low complexity" evidence="1">
    <location>
        <begin position="68"/>
        <end position="79"/>
    </location>
</feature>
<dbReference type="PANTHER" id="PTHR30105:SF2">
    <property type="entry name" value="DIVERGENT POLYSACCHARIDE DEACETYLASE SUPERFAMILY"/>
    <property type="match status" value="1"/>
</dbReference>
<proteinExistence type="predicted"/>
<organism evidence="3 4">
    <name type="scientific">Allorhizobium borbori</name>
    <dbReference type="NCBI Taxonomy" id="485907"/>
    <lineage>
        <taxon>Bacteria</taxon>
        <taxon>Pseudomonadati</taxon>
        <taxon>Pseudomonadota</taxon>
        <taxon>Alphaproteobacteria</taxon>
        <taxon>Hyphomicrobiales</taxon>
        <taxon>Rhizobiaceae</taxon>
        <taxon>Rhizobium/Agrobacterium group</taxon>
        <taxon>Allorhizobium</taxon>
    </lineage>
</organism>
<dbReference type="Proteomes" id="UP000584824">
    <property type="component" value="Unassembled WGS sequence"/>
</dbReference>
<name>A0A7W6K2U2_9HYPH</name>
<feature type="region of interest" description="Disordered" evidence="1">
    <location>
        <begin position="1"/>
        <end position="20"/>
    </location>
</feature>
<dbReference type="AlphaFoldDB" id="A0A7W6K2U2"/>
<evidence type="ECO:0000256" key="1">
    <source>
        <dbReference type="SAM" id="MobiDB-lite"/>
    </source>
</evidence>
<feature type="transmembrane region" description="Helical" evidence="2">
    <location>
        <begin position="21"/>
        <end position="43"/>
    </location>
</feature>
<keyword evidence="2" id="KW-1133">Transmembrane helix</keyword>
<keyword evidence="2" id="KW-0812">Transmembrane</keyword>
<accession>A0A7W6K2U2</accession>
<dbReference type="Gene3D" id="3.20.20.370">
    <property type="entry name" value="Glycoside hydrolase/deacetylase"/>
    <property type="match status" value="1"/>
</dbReference>
<dbReference type="PANTHER" id="PTHR30105">
    <property type="entry name" value="UNCHARACTERIZED YIBQ-RELATED"/>
    <property type="match status" value="1"/>
</dbReference>
<dbReference type="Pfam" id="PF04748">
    <property type="entry name" value="Polysacc_deac_2"/>
    <property type="match status" value="1"/>
</dbReference>
<dbReference type="InterPro" id="IPR011330">
    <property type="entry name" value="Glyco_hydro/deAcase_b/a-brl"/>
</dbReference>
<protein>
    <recommendedName>
        <fullName evidence="5">Divergent polysaccharide deacetylase family protein</fullName>
    </recommendedName>
</protein>
<gene>
    <name evidence="3" type="ORF">GGQ66_002713</name>
</gene>
<sequence>METDLHAPLGQKRPEPRKRSGLFSPVRLFGLLAVCGVIGFSIYASRMPATLKADDPVSVEPAATTNIGQQADAGAATAAPDVGLDRQAPRSGANVRETVTADGNVVTTFSPRSRDGDGPALISGGSRTQDARLAGFPNADLEEDSPFGKLPIIGTDGLRPSEYFARPWSGARGTRVAIVIAGLGLSQTGTQHAVKTLPPEVTLAFAASGNSLARWVQEGRRTGHEVLLQVPFEPFDYPTNNPGPDTLLVSRNSAANLENLHKSMARMSNYTGIMNYMGARFLSDAKALEPVMRDVGKRGLLFLDDGSSARSQTGTLAKTLGVDHAFGDLQIDGTVSTDAILKKLDELERIARRNGTAIGVGFAFDETIDAVTKWSEEATGRGVEIVGVASLTSP</sequence>
<evidence type="ECO:0000313" key="4">
    <source>
        <dbReference type="Proteomes" id="UP000584824"/>
    </source>
</evidence>
<dbReference type="RefSeq" id="WP_370686348.1">
    <property type="nucleotide sequence ID" value="NZ_JACIDU010000010.1"/>
</dbReference>
<evidence type="ECO:0008006" key="5">
    <source>
        <dbReference type="Google" id="ProtNLM"/>
    </source>
</evidence>
<dbReference type="CDD" id="cd10936">
    <property type="entry name" value="CE4_DAC2"/>
    <property type="match status" value="1"/>
</dbReference>
<keyword evidence="4" id="KW-1185">Reference proteome</keyword>
<dbReference type="InterPro" id="IPR006837">
    <property type="entry name" value="Divergent_DAC"/>
</dbReference>
<dbReference type="SUPFAM" id="SSF88713">
    <property type="entry name" value="Glycoside hydrolase/deacetylase"/>
    <property type="match status" value="1"/>
</dbReference>
<dbReference type="EMBL" id="JACIDU010000010">
    <property type="protein sequence ID" value="MBB4104140.1"/>
    <property type="molecule type" value="Genomic_DNA"/>
</dbReference>
<dbReference type="GO" id="GO:0005975">
    <property type="term" value="P:carbohydrate metabolic process"/>
    <property type="evidence" value="ECO:0007669"/>
    <property type="project" value="InterPro"/>
</dbReference>
<reference evidence="3 4" key="1">
    <citation type="submission" date="2020-08" db="EMBL/GenBank/DDBJ databases">
        <title>Genomic Encyclopedia of Type Strains, Phase IV (KMG-IV): sequencing the most valuable type-strain genomes for metagenomic binning, comparative biology and taxonomic classification.</title>
        <authorList>
            <person name="Goeker M."/>
        </authorList>
    </citation>
    <scope>NUCLEOTIDE SEQUENCE [LARGE SCALE GENOMIC DNA]</scope>
    <source>
        <strain evidence="3 4">DSM 26385</strain>
    </source>
</reference>
<comment type="caution">
    <text evidence="3">The sequence shown here is derived from an EMBL/GenBank/DDBJ whole genome shotgun (WGS) entry which is preliminary data.</text>
</comment>
<feature type="region of interest" description="Disordered" evidence="1">
    <location>
        <begin position="65"/>
        <end position="128"/>
    </location>
</feature>